<keyword evidence="3" id="KW-1185">Reference proteome</keyword>
<dbReference type="KEGG" id="tet:TTHERM_00340020"/>
<feature type="coiled-coil region" evidence="1">
    <location>
        <begin position="83"/>
        <end position="110"/>
    </location>
</feature>
<dbReference type="Proteomes" id="UP000009168">
    <property type="component" value="Unassembled WGS sequence"/>
</dbReference>
<dbReference type="InParanoid" id="I7LV86"/>
<organism evidence="2 3">
    <name type="scientific">Tetrahymena thermophila (strain SB210)</name>
    <dbReference type="NCBI Taxonomy" id="312017"/>
    <lineage>
        <taxon>Eukaryota</taxon>
        <taxon>Sar</taxon>
        <taxon>Alveolata</taxon>
        <taxon>Ciliophora</taxon>
        <taxon>Intramacronucleata</taxon>
        <taxon>Oligohymenophorea</taxon>
        <taxon>Hymenostomatida</taxon>
        <taxon>Tetrahymenina</taxon>
        <taxon>Tetrahymenidae</taxon>
        <taxon>Tetrahymena</taxon>
    </lineage>
</organism>
<sequence>MKNNKTSSNLGSIPQERKNKYIGMSKTLHQQIGIKKSVTDMIQKQPSTLHNCSSSAVNVKDQQNFSRVNNLITMYDKTQNNVKQNYIKNIQNKQQIIQKQKEQKIQVQSNQKLQNQQIKIEQSKLNSENIKAVQNDNPQELFYVFFKTKSFELEGNSQQQGKSFLEINKMIQENSDIKFSQIQQIKVECGNQINKLQLLIPKCNNLKSIKIFQKFQTINFSELSKFIQYIQNFENIKEFKLDFSQQLIQLEQYYFFKLLKSHDIFIQTFINQIRNRSLTNNVIELIIQF</sequence>
<evidence type="ECO:0000313" key="3">
    <source>
        <dbReference type="Proteomes" id="UP000009168"/>
    </source>
</evidence>
<dbReference type="GeneID" id="7824398"/>
<dbReference type="RefSeq" id="XP_001017666.2">
    <property type="nucleotide sequence ID" value="XM_001017666.2"/>
</dbReference>
<keyword evidence="1" id="KW-0175">Coiled coil</keyword>
<reference evidence="3" key="1">
    <citation type="journal article" date="2006" name="PLoS Biol.">
        <title>Macronuclear genome sequence of the ciliate Tetrahymena thermophila, a model eukaryote.</title>
        <authorList>
            <person name="Eisen J.A."/>
            <person name="Coyne R.S."/>
            <person name="Wu M."/>
            <person name="Wu D."/>
            <person name="Thiagarajan M."/>
            <person name="Wortman J.R."/>
            <person name="Badger J.H."/>
            <person name="Ren Q."/>
            <person name="Amedeo P."/>
            <person name="Jones K.M."/>
            <person name="Tallon L.J."/>
            <person name="Delcher A.L."/>
            <person name="Salzberg S.L."/>
            <person name="Silva J.C."/>
            <person name="Haas B.J."/>
            <person name="Majoros W.H."/>
            <person name="Farzad M."/>
            <person name="Carlton J.M."/>
            <person name="Smith R.K. Jr."/>
            <person name="Garg J."/>
            <person name="Pearlman R.E."/>
            <person name="Karrer K.M."/>
            <person name="Sun L."/>
            <person name="Manning G."/>
            <person name="Elde N.C."/>
            <person name="Turkewitz A.P."/>
            <person name="Asai D.J."/>
            <person name="Wilkes D.E."/>
            <person name="Wang Y."/>
            <person name="Cai H."/>
            <person name="Collins K."/>
            <person name="Stewart B.A."/>
            <person name="Lee S.R."/>
            <person name="Wilamowska K."/>
            <person name="Weinberg Z."/>
            <person name="Ruzzo W.L."/>
            <person name="Wloga D."/>
            <person name="Gaertig J."/>
            <person name="Frankel J."/>
            <person name="Tsao C.-C."/>
            <person name="Gorovsky M.A."/>
            <person name="Keeling P.J."/>
            <person name="Waller R.F."/>
            <person name="Patron N.J."/>
            <person name="Cherry J.M."/>
            <person name="Stover N.A."/>
            <person name="Krieger C.J."/>
            <person name="del Toro C."/>
            <person name="Ryder H.F."/>
            <person name="Williamson S.C."/>
            <person name="Barbeau R.A."/>
            <person name="Hamilton E.P."/>
            <person name="Orias E."/>
        </authorList>
    </citation>
    <scope>NUCLEOTIDE SEQUENCE [LARGE SCALE GENOMIC DNA]</scope>
    <source>
        <strain evidence="3">SB210</strain>
    </source>
</reference>
<accession>I7LV86</accession>
<evidence type="ECO:0000256" key="1">
    <source>
        <dbReference type="SAM" id="Coils"/>
    </source>
</evidence>
<protein>
    <submittedName>
        <fullName evidence="2">Uncharacterized protein</fullName>
    </submittedName>
</protein>
<name>I7LV86_TETTS</name>
<dbReference type="AlphaFoldDB" id="I7LV86"/>
<gene>
    <name evidence="2" type="ORF">TTHERM_00340020</name>
</gene>
<evidence type="ECO:0000313" key="2">
    <source>
        <dbReference type="EMBL" id="EAR97421.2"/>
    </source>
</evidence>
<dbReference type="EMBL" id="GG662666">
    <property type="protein sequence ID" value="EAR97421.2"/>
    <property type="molecule type" value="Genomic_DNA"/>
</dbReference>
<proteinExistence type="predicted"/>